<dbReference type="Gene3D" id="1.25.40.20">
    <property type="entry name" value="Ankyrin repeat-containing domain"/>
    <property type="match status" value="1"/>
</dbReference>
<evidence type="ECO:0000313" key="4">
    <source>
        <dbReference type="Proteomes" id="UP000283509"/>
    </source>
</evidence>
<reference evidence="3 4" key="2">
    <citation type="submission" date="2019-01" db="EMBL/GenBank/DDBJ databases">
        <title>The decoding of complex shrimp genome reveals the adaptation for benthos swimmer, frequently molting mechanism and breeding impact on genome.</title>
        <authorList>
            <person name="Sun Y."/>
            <person name="Gao Y."/>
            <person name="Yu Y."/>
        </authorList>
    </citation>
    <scope>NUCLEOTIDE SEQUENCE [LARGE SCALE GENOMIC DNA]</scope>
    <source>
        <tissue evidence="3">Muscle</tissue>
    </source>
</reference>
<dbReference type="OrthoDB" id="20872at2759"/>
<dbReference type="InterPro" id="IPR036770">
    <property type="entry name" value="Ankyrin_rpt-contain_sf"/>
</dbReference>
<dbReference type="Pfam" id="PF12796">
    <property type="entry name" value="Ank_2"/>
    <property type="match status" value="1"/>
</dbReference>
<dbReference type="STRING" id="6689.A0A3R7P7J0"/>
<name>A0A3R7P7J0_PENVA</name>
<evidence type="ECO:0000313" key="3">
    <source>
        <dbReference type="EMBL" id="ROT77641.1"/>
    </source>
</evidence>
<keyword evidence="2" id="KW-0040">ANK repeat</keyword>
<dbReference type="SUPFAM" id="SSF48403">
    <property type="entry name" value="Ankyrin repeat"/>
    <property type="match status" value="1"/>
</dbReference>
<sequence>MSKFHVTTTDFVFLFKPSFIYYEFYVFPPVSSRPQEQCRDVADGDLSAVLSWLDRGGDVNAANRWGNTLLSLACSNGHADVVEALMKRPSLHLNLRNKENHTPLGIAAASGYWDIVDMLLGSSVRGSGGSLFRTQLKEDEAAFVILKKSEILIHDESRAWTTILTVLRKDYHFDPERFAPALDAAYEEDAWDVICAFLRQGFPNRFDDVNYWLSRAVLSKKWRGVQELLWLLKKDIVLDTDLIEAAISDKMETLKNLLEKIDHDRDTVDGTLLVVSVAGCTEAVATHLLQQYAEEEQGVILPNCLYLSAMNNHLALLPILLRNHIKCFSYESLSKAQEVAERSECVNADRLLQKALDMKTKQVFVLDL</sequence>
<dbReference type="AlphaFoldDB" id="A0A3R7P7J0"/>
<evidence type="ECO:0000256" key="2">
    <source>
        <dbReference type="ARBA" id="ARBA00023043"/>
    </source>
</evidence>
<protein>
    <submittedName>
        <fullName evidence="3">Putative osteoclast-stimulating factor 1-like</fullName>
    </submittedName>
</protein>
<dbReference type="Proteomes" id="UP000283509">
    <property type="component" value="Unassembled WGS sequence"/>
</dbReference>
<dbReference type="PANTHER" id="PTHR24173">
    <property type="entry name" value="ANKYRIN REPEAT CONTAINING"/>
    <property type="match status" value="1"/>
</dbReference>
<dbReference type="InterPro" id="IPR002110">
    <property type="entry name" value="Ankyrin_rpt"/>
</dbReference>
<accession>A0A3R7P7J0</accession>
<dbReference type="PANTHER" id="PTHR24173:SF74">
    <property type="entry name" value="ANKYRIN REPEAT DOMAIN-CONTAINING PROTEIN 16"/>
    <property type="match status" value="1"/>
</dbReference>
<organism evidence="3 4">
    <name type="scientific">Penaeus vannamei</name>
    <name type="common">Whiteleg shrimp</name>
    <name type="synonym">Litopenaeus vannamei</name>
    <dbReference type="NCBI Taxonomy" id="6689"/>
    <lineage>
        <taxon>Eukaryota</taxon>
        <taxon>Metazoa</taxon>
        <taxon>Ecdysozoa</taxon>
        <taxon>Arthropoda</taxon>
        <taxon>Crustacea</taxon>
        <taxon>Multicrustacea</taxon>
        <taxon>Malacostraca</taxon>
        <taxon>Eumalacostraca</taxon>
        <taxon>Eucarida</taxon>
        <taxon>Decapoda</taxon>
        <taxon>Dendrobranchiata</taxon>
        <taxon>Penaeoidea</taxon>
        <taxon>Penaeidae</taxon>
        <taxon>Penaeus</taxon>
    </lineage>
</organism>
<reference evidence="3 4" key="1">
    <citation type="submission" date="2018-04" db="EMBL/GenBank/DDBJ databases">
        <authorList>
            <person name="Zhang X."/>
            <person name="Yuan J."/>
            <person name="Li F."/>
            <person name="Xiang J."/>
        </authorList>
    </citation>
    <scope>NUCLEOTIDE SEQUENCE [LARGE SCALE GENOMIC DNA]</scope>
    <source>
        <tissue evidence="3">Muscle</tissue>
    </source>
</reference>
<gene>
    <name evidence="3" type="ORF">C7M84_003697</name>
</gene>
<proteinExistence type="predicted"/>
<dbReference type="SMART" id="SM00248">
    <property type="entry name" value="ANK"/>
    <property type="match status" value="4"/>
</dbReference>
<keyword evidence="1" id="KW-0677">Repeat</keyword>
<keyword evidence="4" id="KW-1185">Reference proteome</keyword>
<comment type="caution">
    <text evidence="3">The sequence shown here is derived from an EMBL/GenBank/DDBJ whole genome shotgun (WGS) entry which is preliminary data.</text>
</comment>
<dbReference type="EMBL" id="QCYY01001500">
    <property type="protein sequence ID" value="ROT77641.1"/>
    <property type="molecule type" value="Genomic_DNA"/>
</dbReference>
<evidence type="ECO:0000256" key="1">
    <source>
        <dbReference type="ARBA" id="ARBA00022737"/>
    </source>
</evidence>